<name>A0AAW1PCZ2_9CHLO</name>
<sequence>MSYYPPADGAGGGGYPNQNQGFNQGGGGFPQQDPYNQGGGGFQQQGYQQHQQQGGGAYPGGFSQNEGYGQQAYGQQGGGAYPGGFPQNEGGGGGFQEDGMLPGGFRSASEVPEEHLPPGYNPQTRAPYQANELPRGASPAPEGYEGYVPEGMSTREAHERGFIGTAGGGLLGAWLGHKFGKKHGHGFLGSLGGAGLGGFLGGKLL</sequence>
<dbReference type="AlphaFoldDB" id="A0AAW1PCZ2"/>
<reference evidence="2 3" key="1">
    <citation type="journal article" date="2024" name="Nat. Commun.">
        <title>Phylogenomics reveals the evolutionary origins of lichenization in chlorophyte algae.</title>
        <authorList>
            <person name="Puginier C."/>
            <person name="Libourel C."/>
            <person name="Otte J."/>
            <person name="Skaloud P."/>
            <person name="Haon M."/>
            <person name="Grisel S."/>
            <person name="Petersen M."/>
            <person name="Berrin J.G."/>
            <person name="Delaux P.M."/>
            <person name="Dal Grande F."/>
            <person name="Keller J."/>
        </authorList>
    </citation>
    <scope>NUCLEOTIDE SEQUENCE [LARGE SCALE GENOMIC DNA]</scope>
    <source>
        <strain evidence="2 3">SAG 2036</strain>
    </source>
</reference>
<evidence type="ECO:0000313" key="2">
    <source>
        <dbReference type="EMBL" id="KAK9805988.1"/>
    </source>
</evidence>
<comment type="caution">
    <text evidence="2">The sequence shown here is derived from an EMBL/GenBank/DDBJ whole genome shotgun (WGS) entry which is preliminary data.</text>
</comment>
<dbReference type="Proteomes" id="UP001465755">
    <property type="component" value="Unassembled WGS sequence"/>
</dbReference>
<dbReference type="EMBL" id="JALJOQ010000039">
    <property type="protein sequence ID" value="KAK9805988.1"/>
    <property type="molecule type" value="Genomic_DNA"/>
</dbReference>
<protein>
    <recommendedName>
        <fullName evidence="4">Glycine zipper 2TM domain-containing protein</fullName>
    </recommendedName>
</protein>
<organism evidence="2 3">
    <name type="scientific">Symbiochloris irregularis</name>
    <dbReference type="NCBI Taxonomy" id="706552"/>
    <lineage>
        <taxon>Eukaryota</taxon>
        <taxon>Viridiplantae</taxon>
        <taxon>Chlorophyta</taxon>
        <taxon>core chlorophytes</taxon>
        <taxon>Trebouxiophyceae</taxon>
        <taxon>Trebouxiales</taxon>
        <taxon>Trebouxiaceae</taxon>
        <taxon>Symbiochloris</taxon>
    </lineage>
</organism>
<accession>A0AAW1PCZ2</accession>
<feature type="compositionally biased region" description="Low complexity" evidence="1">
    <location>
        <begin position="60"/>
        <end position="74"/>
    </location>
</feature>
<feature type="region of interest" description="Disordered" evidence="1">
    <location>
        <begin position="1"/>
        <end position="146"/>
    </location>
</feature>
<evidence type="ECO:0008006" key="4">
    <source>
        <dbReference type="Google" id="ProtNLM"/>
    </source>
</evidence>
<gene>
    <name evidence="2" type="ORF">WJX73_000990</name>
</gene>
<proteinExistence type="predicted"/>
<evidence type="ECO:0000256" key="1">
    <source>
        <dbReference type="SAM" id="MobiDB-lite"/>
    </source>
</evidence>
<evidence type="ECO:0000313" key="3">
    <source>
        <dbReference type="Proteomes" id="UP001465755"/>
    </source>
</evidence>
<keyword evidence="3" id="KW-1185">Reference proteome</keyword>